<protein>
    <submittedName>
        <fullName evidence="7">ABC transporter permease</fullName>
    </submittedName>
</protein>
<sequence length="412" mass="44240">MYRRRPTPHMPKLSAPCRAPPLHPPLDKRHGDRMTPLRTLAWTALIGLTALLPTAPAMAQQGVTADTILLGHSGALSGPLAELNREYLSGATLYFDELNGKGGVNGRRVALLTLDDEYSPEKAAANAAALIDKEGVFALFGCFGTGPSLQMIPVATRAKVPFFAPYTGADMLREPLNPYVFHLRASYGQEIEAMVSHLVNIGVQSIGVVHHADPFGQAGLDAAEKALARHKLRPAVVSSIASGGADAGESARRVVAANPAALILVTAGNSSAAFMRALQTTEARPMLYGLSVISAQQLIRELGEDAHGLVIAQVVPSPFRIDHAVVRDYRRAAEQAGQSYSYTALEGYLAAKTFAEALRRAGRELNRDRLIDALQDLGNWDAGGLRLQFSPRRHVALDFVDLSIISRGSFTR</sequence>
<keyword evidence="3" id="KW-0732">Signal</keyword>
<keyword evidence="4" id="KW-0029">Amino-acid transport</keyword>
<feature type="domain" description="Leucine-binding protein" evidence="6">
    <location>
        <begin position="68"/>
        <end position="395"/>
    </location>
</feature>
<feature type="region of interest" description="Disordered" evidence="5">
    <location>
        <begin position="1"/>
        <end position="32"/>
    </location>
</feature>
<dbReference type="PANTHER" id="PTHR47235">
    <property type="entry name" value="BLR6548 PROTEIN"/>
    <property type="match status" value="1"/>
</dbReference>
<evidence type="ECO:0000313" key="8">
    <source>
        <dbReference type="Proteomes" id="UP000307956"/>
    </source>
</evidence>
<keyword evidence="8" id="KW-1185">Reference proteome</keyword>
<dbReference type="SUPFAM" id="SSF53822">
    <property type="entry name" value="Periplasmic binding protein-like I"/>
    <property type="match status" value="1"/>
</dbReference>
<evidence type="ECO:0000256" key="2">
    <source>
        <dbReference type="ARBA" id="ARBA00022448"/>
    </source>
</evidence>
<gene>
    <name evidence="7" type="ORF">E6O51_05970</name>
</gene>
<dbReference type="OrthoDB" id="9777352at2"/>
<dbReference type="PANTHER" id="PTHR47235:SF1">
    <property type="entry name" value="BLR6548 PROTEIN"/>
    <property type="match status" value="1"/>
</dbReference>
<accession>A0A4S4ARP5</accession>
<dbReference type="Pfam" id="PF13458">
    <property type="entry name" value="Peripla_BP_6"/>
    <property type="match status" value="1"/>
</dbReference>
<dbReference type="CDD" id="cd06326">
    <property type="entry name" value="PBP1_ABC_ligand_binding-like"/>
    <property type="match status" value="1"/>
</dbReference>
<comment type="similarity">
    <text evidence="1">Belongs to the leucine-binding protein family.</text>
</comment>
<evidence type="ECO:0000259" key="6">
    <source>
        <dbReference type="Pfam" id="PF13458"/>
    </source>
</evidence>
<evidence type="ECO:0000313" key="7">
    <source>
        <dbReference type="EMBL" id="THF62513.1"/>
    </source>
</evidence>
<dbReference type="GO" id="GO:0006865">
    <property type="term" value="P:amino acid transport"/>
    <property type="evidence" value="ECO:0007669"/>
    <property type="project" value="UniProtKB-KW"/>
</dbReference>
<dbReference type="PRINTS" id="PR00337">
    <property type="entry name" value="LEUILEVALBP"/>
</dbReference>
<evidence type="ECO:0000256" key="1">
    <source>
        <dbReference type="ARBA" id="ARBA00010062"/>
    </source>
</evidence>
<dbReference type="AlphaFoldDB" id="A0A4S4ARP5"/>
<evidence type="ECO:0000256" key="4">
    <source>
        <dbReference type="ARBA" id="ARBA00022970"/>
    </source>
</evidence>
<organism evidence="7 8">
    <name type="scientific">Pseudothauera rhizosphaerae</name>
    <dbReference type="NCBI Taxonomy" id="2565932"/>
    <lineage>
        <taxon>Bacteria</taxon>
        <taxon>Pseudomonadati</taxon>
        <taxon>Pseudomonadota</taxon>
        <taxon>Betaproteobacteria</taxon>
        <taxon>Rhodocyclales</taxon>
        <taxon>Zoogloeaceae</taxon>
        <taxon>Pseudothauera</taxon>
    </lineage>
</organism>
<dbReference type="Proteomes" id="UP000307956">
    <property type="component" value="Unassembled WGS sequence"/>
</dbReference>
<evidence type="ECO:0000256" key="3">
    <source>
        <dbReference type="ARBA" id="ARBA00022729"/>
    </source>
</evidence>
<dbReference type="InterPro" id="IPR028082">
    <property type="entry name" value="Peripla_BP_I"/>
</dbReference>
<name>A0A4S4ARP5_9RHOO</name>
<evidence type="ECO:0000256" key="5">
    <source>
        <dbReference type="SAM" id="MobiDB-lite"/>
    </source>
</evidence>
<reference evidence="7 8" key="1">
    <citation type="submission" date="2019-04" db="EMBL/GenBank/DDBJ databases">
        <title>Azoarcus rhizosphaerae sp. nov. isolated from rhizosphere of Ficus religiosa.</title>
        <authorList>
            <person name="Lin S.-Y."/>
            <person name="Hameed A."/>
            <person name="Hsu Y.-H."/>
            <person name="Young C.-C."/>
        </authorList>
    </citation>
    <scope>NUCLEOTIDE SEQUENCE [LARGE SCALE GENOMIC DNA]</scope>
    <source>
        <strain evidence="7 8">CC-YHH848</strain>
    </source>
</reference>
<comment type="caution">
    <text evidence="7">The sequence shown here is derived from an EMBL/GenBank/DDBJ whole genome shotgun (WGS) entry which is preliminary data.</text>
</comment>
<dbReference type="InterPro" id="IPR000709">
    <property type="entry name" value="Leu_Ile_Val-bd"/>
</dbReference>
<keyword evidence="2" id="KW-0813">Transport</keyword>
<dbReference type="InterPro" id="IPR028081">
    <property type="entry name" value="Leu-bd"/>
</dbReference>
<proteinExistence type="inferred from homology"/>
<dbReference type="EMBL" id="SSOD01000004">
    <property type="protein sequence ID" value="THF62513.1"/>
    <property type="molecule type" value="Genomic_DNA"/>
</dbReference>
<dbReference type="Gene3D" id="3.40.50.2300">
    <property type="match status" value="2"/>
</dbReference>